<evidence type="ECO:0000256" key="3">
    <source>
        <dbReference type="ARBA" id="ARBA00012756"/>
    </source>
</evidence>
<organism evidence="5 6">
    <name type="scientific">Glycine soja</name>
    <name type="common">Wild soybean</name>
    <dbReference type="NCBI Taxonomy" id="3848"/>
    <lineage>
        <taxon>Eukaryota</taxon>
        <taxon>Viridiplantae</taxon>
        <taxon>Streptophyta</taxon>
        <taxon>Embryophyta</taxon>
        <taxon>Tracheophyta</taxon>
        <taxon>Spermatophyta</taxon>
        <taxon>Magnoliopsida</taxon>
        <taxon>eudicotyledons</taxon>
        <taxon>Gunneridae</taxon>
        <taxon>Pentapetalae</taxon>
        <taxon>rosids</taxon>
        <taxon>fabids</taxon>
        <taxon>Fabales</taxon>
        <taxon>Fabaceae</taxon>
        <taxon>Papilionoideae</taxon>
        <taxon>50 kb inversion clade</taxon>
        <taxon>NPAAA clade</taxon>
        <taxon>indigoferoid/millettioid clade</taxon>
        <taxon>Phaseoleae</taxon>
        <taxon>Glycine</taxon>
        <taxon>Glycine subgen. Soja</taxon>
    </lineage>
</organism>
<sequence>MAGMHFFPMIENEYGKGGKEYRKWAAKKALSLGVGVPWVMCRQQDAPYDIIDTCNAYYCDGFKPNSHNKPTMWTENWDGWYTQWGERLPHRPVEDLAFAVACFFQRGGSFQNYYMILTSLIMLQYFGKTNFGRTAGGPLQITSYDYVASIDEYGQLREPKWGHLKDLHAALKLCEPALVATDSPTYIKLGPNQEIGTLSMLRSRFQSLPGAFNTCLVPFDKKQKGRFSSQRNLLRLLQAKEMKLPNLHNYGMRLFAVSTRKIS</sequence>
<dbReference type="PANTHER" id="PTHR23421">
    <property type="entry name" value="BETA-GALACTOSIDASE RELATED"/>
    <property type="match status" value="1"/>
</dbReference>
<dbReference type="GO" id="GO:0004565">
    <property type="term" value="F:beta-galactosidase activity"/>
    <property type="evidence" value="ECO:0007669"/>
    <property type="project" value="UniProtKB-EC"/>
</dbReference>
<dbReference type="InterPro" id="IPR017853">
    <property type="entry name" value="GH"/>
</dbReference>
<dbReference type="Proteomes" id="UP000289340">
    <property type="component" value="Chromosome 15"/>
</dbReference>
<keyword evidence="6" id="KW-1185">Reference proteome</keyword>
<dbReference type="Pfam" id="PF01301">
    <property type="entry name" value="Glyco_hydro_35"/>
    <property type="match status" value="1"/>
</dbReference>
<gene>
    <name evidence="5" type="ORF">D0Y65_041764</name>
</gene>
<comment type="catalytic activity">
    <reaction evidence="1">
        <text>Hydrolysis of terminal non-reducing beta-D-galactose residues in beta-D-galactosides.</text>
        <dbReference type="EC" id="3.2.1.23"/>
    </reaction>
</comment>
<dbReference type="EC" id="3.2.1.23" evidence="3"/>
<dbReference type="Gene3D" id="3.20.20.80">
    <property type="entry name" value="Glycosidases"/>
    <property type="match status" value="1"/>
</dbReference>
<dbReference type="InterPro" id="IPR031330">
    <property type="entry name" value="Gly_Hdrlase_35_cat"/>
</dbReference>
<evidence type="ECO:0000313" key="6">
    <source>
        <dbReference type="Proteomes" id="UP000289340"/>
    </source>
</evidence>
<comment type="similarity">
    <text evidence="2">Belongs to the glycosyl hydrolase 35 family.</text>
</comment>
<evidence type="ECO:0000313" key="5">
    <source>
        <dbReference type="EMBL" id="RZB65838.1"/>
    </source>
</evidence>
<dbReference type="FunFam" id="3.20.20.80:FF:000424">
    <property type="entry name" value="Uncharacterized protein"/>
    <property type="match status" value="1"/>
</dbReference>
<dbReference type="AlphaFoldDB" id="A0A445GX44"/>
<reference evidence="5 6" key="1">
    <citation type="submission" date="2018-09" db="EMBL/GenBank/DDBJ databases">
        <title>A high-quality reference genome of wild soybean provides a powerful tool to mine soybean genomes.</title>
        <authorList>
            <person name="Xie M."/>
            <person name="Chung C.Y.L."/>
            <person name="Li M.-W."/>
            <person name="Wong F.-L."/>
            <person name="Chan T.-F."/>
            <person name="Lam H.-M."/>
        </authorList>
    </citation>
    <scope>NUCLEOTIDE SEQUENCE [LARGE SCALE GENOMIC DNA]</scope>
    <source>
        <strain evidence="6">cv. W05</strain>
        <tissue evidence="5">Hypocotyl of etiolated seedlings</tissue>
    </source>
</reference>
<dbReference type="PRINTS" id="PR00742">
    <property type="entry name" value="GLHYDRLASE35"/>
</dbReference>
<dbReference type="GO" id="GO:0005975">
    <property type="term" value="P:carbohydrate metabolic process"/>
    <property type="evidence" value="ECO:0007669"/>
    <property type="project" value="InterPro"/>
</dbReference>
<protein>
    <recommendedName>
        <fullName evidence="3">beta-galactosidase</fullName>
        <ecNumber evidence="3">3.2.1.23</ecNumber>
    </recommendedName>
</protein>
<dbReference type="EMBL" id="QZWG01000015">
    <property type="protein sequence ID" value="RZB65838.1"/>
    <property type="molecule type" value="Genomic_DNA"/>
</dbReference>
<accession>A0A445GX44</accession>
<dbReference type="SUPFAM" id="SSF51445">
    <property type="entry name" value="(Trans)glycosidases"/>
    <property type="match status" value="1"/>
</dbReference>
<keyword evidence="5" id="KW-0326">Glycosidase</keyword>
<evidence type="ECO:0000256" key="1">
    <source>
        <dbReference type="ARBA" id="ARBA00001412"/>
    </source>
</evidence>
<name>A0A445GX44_GLYSO</name>
<keyword evidence="5" id="KW-0378">Hydrolase</keyword>
<dbReference type="InterPro" id="IPR001944">
    <property type="entry name" value="Glycoside_Hdrlase_35"/>
</dbReference>
<evidence type="ECO:0000259" key="4">
    <source>
        <dbReference type="Pfam" id="PF01301"/>
    </source>
</evidence>
<comment type="caution">
    <text evidence="5">The sequence shown here is derived from an EMBL/GenBank/DDBJ whole genome shotgun (WGS) entry which is preliminary data.</text>
</comment>
<evidence type="ECO:0000256" key="2">
    <source>
        <dbReference type="ARBA" id="ARBA00009809"/>
    </source>
</evidence>
<feature type="domain" description="Glycoside hydrolase 35 catalytic" evidence="4">
    <location>
        <begin position="10"/>
        <end position="170"/>
    </location>
</feature>
<proteinExistence type="inferred from homology"/>